<evidence type="ECO:0000313" key="2">
    <source>
        <dbReference type="Proteomes" id="UP000064967"/>
    </source>
</evidence>
<dbReference type="InterPro" id="IPR018641">
    <property type="entry name" value="Trfase_1_rSAM/seldom-assoc"/>
</dbReference>
<evidence type="ECO:0000313" key="1">
    <source>
        <dbReference type="EMBL" id="AKU93713.1"/>
    </source>
</evidence>
<proteinExistence type="predicted"/>
<keyword evidence="2" id="KW-1185">Reference proteome</keyword>
<keyword evidence="1" id="KW-0808">Transferase</keyword>
<accession>A0A0K1PJK5</accession>
<sequence length="226" mass="24559">MRIAIGVFAEPPLPGRCKAALLAAYGETWIAGLHAAMLRDTLDGLQFVNADEWVVFALPGEHDASEGEAVLARHAPVPWDVVALRERERSAQMREAFDVLHARGGGADYSVVVSSGAPSSPTEPLASLLADDDVAGKIVIGPTDEGGCYLLGAAKSSARLFEDIPWETPAVLEIMRLRCRELTLPVVELDPWYEVDAPSHVMRLLEEMAKHPERAPRTAQFLVTNK</sequence>
<dbReference type="GO" id="GO:0016740">
    <property type="term" value="F:transferase activity"/>
    <property type="evidence" value="ECO:0007669"/>
    <property type="project" value="UniProtKB-KW"/>
</dbReference>
<dbReference type="KEGG" id="llu:AKJ09_00377"/>
<dbReference type="RefSeq" id="WP_146645425.1">
    <property type="nucleotide sequence ID" value="NZ_CP012333.1"/>
</dbReference>
<protein>
    <submittedName>
        <fullName evidence="1">Glycosyltransferase</fullName>
    </submittedName>
</protein>
<dbReference type="STRING" id="1391654.AKJ09_00377"/>
<dbReference type="Pfam" id="PF09837">
    <property type="entry name" value="DUF2064"/>
    <property type="match status" value="1"/>
</dbReference>
<dbReference type="PANTHER" id="PTHR36529:SF1">
    <property type="entry name" value="GLYCOSYLTRANSFERASE"/>
    <property type="match status" value="1"/>
</dbReference>
<name>A0A0K1PJK5_9BACT</name>
<dbReference type="InterPro" id="IPR029044">
    <property type="entry name" value="Nucleotide-diphossugar_trans"/>
</dbReference>
<reference evidence="1 2" key="1">
    <citation type="submission" date="2015-08" db="EMBL/GenBank/DDBJ databases">
        <authorList>
            <person name="Babu N.S."/>
            <person name="Beckwith C.J."/>
            <person name="Beseler K.G."/>
            <person name="Brison A."/>
            <person name="Carone J.V."/>
            <person name="Caskin T.P."/>
            <person name="Diamond M."/>
            <person name="Durham M.E."/>
            <person name="Foxe J.M."/>
            <person name="Go M."/>
            <person name="Henderson B.A."/>
            <person name="Jones I.B."/>
            <person name="McGettigan J.A."/>
            <person name="Micheletti S.J."/>
            <person name="Nasrallah M.E."/>
            <person name="Ortiz D."/>
            <person name="Piller C.R."/>
            <person name="Privatt S.R."/>
            <person name="Schneider S.L."/>
            <person name="Sharp S."/>
            <person name="Smith T.C."/>
            <person name="Stanton J.D."/>
            <person name="Ullery H.E."/>
            <person name="Wilson R.J."/>
            <person name="Serrano M.G."/>
            <person name="Buck G."/>
            <person name="Lee V."/>
            <person name="Wang Y."/>
            <person name="Carvalho R."/>
            <person name="Voegtly L."/>
            <person name="Shi R."/>
            <person name="Duckworth R."/>
            <person name="Johnson A."/>
            <person name="Loviza R."/>
            <person name="Walstead R."/>
            <person name="Shah Z."/>
            <person name="Kiflezghi M."/>
            <person name="Wade K."/>
            <person name="Ball S.L."/>
            <person name="Bradley K.W."/>
            <person name="Asai D.J."/>
            <person name="Bowman C.A."/>
            <person name="Russell D.A."/>
            <person name="Pope W.H."/>
            <person name="Jacobs-Sera D."/>
            <person name="Hendrix R.W."/>
            <person name="Hatfull G.F."/>
        </authorList>
    </citation>
    <scope>NUCLEOTIDE SEQUENCE [LARGE SCALE GENOMIC DNA]</scope>
    <source>
        <strain evidence="1 2">DSM 27648</strain>
    </source>
</reference>
<dbReference type="OrthoDB" id="9798250at2"/>
<dbReference type="EMBL" id="CP012333">
    <property type="protein sequence ID" value="AKU93713.1"/>
    <property type="molecule type" value="Genomic_DNA"/>
</dbReference>
<gene>
    <name evidence="1" type="ORF">AKJ09_00377</name>
</gene>
<dbReference type="AlphaFoldDB" id="A0A0K1PJK5"/>
<dbReference type="SUPFAM" id="SSF53448">
    <property type="entry name" value="Nucleotide-diphospho-sugar transferases"/>
    <property type="match status" value="1"/>
</dbReference>
<dbReference type="PANTHER" id="PTHR36529">
    <property type="entry name" value="SLL1095 PROTEIN"/>
    <property type="match status" value="1"/>
</dbReference>
<organism evidence="1 2">
    <name type="scientific">Labilithrix luteola</name>
    <dbReference type="NCBI Taxonomy" id="1391654"/>
    <lineage>
        <taxon>Bacteria</taxon>
        <taxon>Pseudomonadati</taxon>
        <taxon>Myxococcota</taxon>
        <taxon>Polyangia</taxon>
        <taxon>Polyangiales</taxon>
        <taxon>Labilitrichaceae</taxon>
        <taxon>Labilithrix</taxon>
    </lineage>
</organism>
<dbReference type="Gene3D" id="3.90.550.10">
    <property type="entry name" value="Spore Coat Polysaccharide Biosynthesis Protein SpsA, Chain A"/>
    <property type="match status" value="1"/>
</dbReference>
<dbReference type="Proteomes" id="UP000064967">
    <property type="component" value="Chromosome"/>
</dbReference>